<feature type="transmembrane region" description="Helical" evidence="1">
    <location>
        <begin position="89"/>
        <end position="113"/>
    </location>
</feature>
<dbReference type="EMBL" id="JAPJDA010000011">
    <property type="protein sequence ID" value="MCX2838121.1"/>
    <property type="molecule type" value="Genomic_DNA"/>
</dbReference>
<name>A0A9X3CWJ5_9FLAO</name>
<accession>A0A9X3CWJ5</accession>
<gene>
    <name evidence="2" type="ORF">OQ279_08130</name>
</gene>
<dbReference type="AlphaFoldDB" id="A0A9X3CWJ5"/>
<sequence>MIWFKIKRLEKLLAHGELSDFIAFKYFLAHLLLLALLYNFPANSVDVPVWSLYLKLIVALTAISWGMGKTFEINQNGDGKDYLKRVISLSLVASLKTIVAFFILAAFIATATLLAAKMGFYLTDFWNQILSLFIHLLLIGIYYKILLSSFSRINTAVSKQPKPL</sequence>
<feature type="transmembrane region" description="Helical" evidence="1">
    <location>
        <begin position="50"/>
        <end position="68"/>
    </location>
</feature>
<reference evidence="2" key="1">
    <citation type="submission" date="2022-11" db="EMBL/GenBank/DDBJ databases">
        <title>Salinimicrobium profundisediminis sp. nov., isolated from deep-sea sediment of the Mariana Trench.</title>
        <authorList>
            <person name="Fu H."/>
        </authorList>
    </citation>
    <scope>NUCLEOTIDE SEQUENCE</scope>
    <source>
        <strain evidence="2">MT39</strain>
    </source>
</reference>
<evidence type="ECO:0000256" key="1">
    <source>
        <dbReference type="SAM" id="Phobius"/>
    </source>
</evidence>
<comment type="caution">
    <text evidence="2">The sequence shown here is derived from an EMBL/GenBank/DDBJ whole genome shotgun (WGS) entry which is preliminary data.</text>
</comment>
<keyword evidence="3" id="KW-1185">Reference proteome</keyword>
<evidence type="ECO:0000313" key="2">
    <source>
        <dbReference type="EMBL" id="MCX2838121.1"/>
    </source>
</evidence>
<keyword evidence="1" id="KW-0472">Membrane</keyword>
<protein>
    <submittedName>
        <fullName evidence="2">Uncharacterized protein</fullName>
    </submittedName>
</protein>
<organism evidence="2 3">
    <name type="scientific">Salinimicrobium profundisediminis</name>
    <dbReference type="NCBI Taxonomy" id="2994553"/>
    <lineage>
        <taxon>Bacteria</taxon>
        <taxon>Pseudomonadati</taxon>
        <taxon>Bacteroidota</taxon>
        <taxon>Flavobacteriia</taxon>
        <taxon>Flavobacteriales</taxon>
        <taxon>Flavobacteriaceae</taxon>
        <taxon>Salinimicrobium</taxon>
    </lineage>
</organism>
<evidence type="ECO:0000313" key="3">
    <source>
        <dbReference type="Proteomes" id="UP001148482"/>
    </source>
</evidence>
<dbReference type="Proteomes" id="UP001148482">
    <property type="component" value="Unassembled WGS sequence"/>
</dbReference>
<proteinExistence type="predicted"/>
<feature type="transmembrane region" description="Helical" evidence="1">
    <location>
        <begin position="21"/>
        <end position="38"/>
    </location>
</feature>
<keyword evidence="1" id="KW-0812">Transmembrane</keyword>
<dbReference type="RefSeq" id="WP_266069378.1">
    <property type="nucleotide sequence ID" value="NZ_JAPJDA010000011.1"/>
</dbReference>
<keyword evidence="1" id="KW-1133">Transmembrane helix</keyword>
<feature type="transmembrane region" description="Helical" evidence="1">
    <location>
        <begin position="125"/>
        <end position="143"/>
    </location>
</feature>